<dbReference type="AlphaFoldDB" id="A0A2T1GAT2"/>
<reference evidence="2 3" key="1">
    <citation type="submission" date="2018-03" db="EMBL/GenBank/DDBJ databases">
        <title>The ancient ancestry and fast evolution of plastids.</title>
        <authorList>
            <person name="Moore K.R."/>
            <person name="Magnabosco C."/>
            <person name="Momper L."/>
            <person name="Gold D.A."/>
            <person name="Bosak T."/>
            <person name="Fournier G.P."/>
        </authorList>
    </citation>
    <scope>NUCLEOTIDE SEQUENCE [LARGE SCALE GENOMIC DNA]</scope>
    <source>
        <strain evidence="2 3">CCALA 037</strain>
    </source>
</reference>
<dbReference type="EMBL" id="PVWO01000264">
    <property type="protein sequence ID" value="PSB54371.1"/>
    <property type="molecule type" value="Genomic_DNA"/>
</dbReference>
<dbReference type="RefSeq" id="WP_106308024.1">
    <property type="nucleotide sequence ID" value="NZ_PVWO01000264.1"/>
</dbReference>
<protein>
    <submittedName>
        <fullName evidence="2">Uncharacterized protein</fullName>
    </submittedName>
</protein>
<feature type="compositionally biased region" description="Basic residues" evidence="1">
    <location>
        <begin position="82"/>
        <end position="91"/>
    </location>
</feature>
<name>A0A2T1GAT2_9CYAN</name>
<organism evidence="2 3">
    <name type="scientific">Chamaesiphon polymorphus CCALA 037</name>
    <dbReference type="NCBI Taxonomy" id="2107692"/>
    <lineage>
        <taxon>Bacteria</taxon>
        <taxon>Bacillati</taxon>
        <taxon>Cyanobacteriota</taxon>
        <taxon>Cyanophyceae</taxon>
        <taxon>Gomontiellales</taxon>
        <taxon>Chamaesiphonaceae</taxon>
        <taxon>Chamaesiphon</taxon>
    </lineage>
</organism>
<sequence length="149" mass="16481">MPKTIMIPKAAVDETIAMFGELPAKQPSDYPLKEAIERILPAINGLVKKGYNLDEICTLLAQKEIIVTSSRLKQYLRDFNKSHPKQSRKPRLPVVTTVPALSPANNENESQPEATVKPQATPKPEVTKPATNPDKPYKSPPKPGAEQFK</sequence>
<evidence type="ECO:0000313" key="2">
    <source>
        <dbReference type="EMBL" id="PSB54371.1"/>
    </source>
</evidence>
<keyword evidence="3" id="KW-1185">Reference proteome</keyword>
<proteinExistence type="predicted"/>
<dbReference type="OrthoDB" id="580513at2"/>
<accession>A0A2T1GAT2</accession>
<feature type="region of interest" description="Disordered" evidence="1">
    <location>
        <begin position="79"/>
        <end position="149"/>
    </location>
</feature>
<evidence type="ECO:0000256" key="1">
    <source>
        <dbReference type="SAM" id="MobiDB-lite"/>
    </source>
</evidence>
<comment type="caution">
    <text evidence="2">The sequence shown here is derived from an EMBL/GenBank/DDBJ whole genome shotgun (WGS) entry which is preliminary data.</text>
</comment>
<evidence type="ECO:0000313" key="3">
    <source>
        <dbReference type="Proteomes" id="UP000238937"/>
    </source>
</evidence>
<feature type="compositionally biased region" description="Polar residues" evidence="1">
    <location>
        <begin position="103"/>
        <end position="113"/>
    </location>
</feature>
<gene>
    <name evidence="2" type="ORF">C7B77_18345</name>
</gene>
<dbReference type="Proteomes" id="UP000238937">
    <property type="component" value="Unassembled WGS sequence"/>
</dbReference>